<dbReference type="RefSeq" id="WP_166032650.1">
    <property type="nucleotide sequence ID" value="NZ_CP048877.1"/>
</dbReference>
<keyword evidence="1" id="KW-0143">Chaperone</keyword>
<dbReference type="PANTHER" id="PTHR33692:SF1">
    <property type="entry name" value="RIBOSOME MATURATION FACTOR RIMM"/>
    <property type="match status" value="1"/>
</dbReference>
<dbReference type="Pfam" id="PF01782">
    <property type="entry name" value="RimM"/>
    <property type="match status" value="1"/>
</dbReference>
<comment type="subcellular location">
    <subcellularLocation>
        <location evidence="1">Cytoplasm</location>
    </subcellularLocation>
</comment>
<name>A0A6G7PYF3_9BACT</name>
<gene>
    <name evidence="1 4" type="primary">rimM</name>
    <name evidence="4" type="ORF">G4V39_09190</name>
</gene>
<accession>A0A6G7PYF3</accession>
<comment type="function">
    <text evidence="1">An accessory protein needed during the final step in the assembly of 30S ribosomal subunit, possibly for assembly of the head region. Essential for efficient processing of 16S rRNA. May be needed both before and after RbfA during the maturation of 16S rRNA. It has affinity for free ribosomal 30S subunits but not for 70S ribosomes.</text>
</comment>
<evidence type="ECO:0000313" key="5">
    <source>
        <dbReference type="Proteomes" id="UP000502179"/>
    </source>
</evidence>
<dbReference type="Gene3D" id="2.40.30.60">
    <property type="entry name" value="RimM"/>
    <property type="match status" value="1"/>
</dbReference>
<sequence length="176" mass="20097">MGEEGLLPLGRIVRAHGLRGEVKVLAYILDHEDLLRLERFFIRQKGTLKEFRVEGGRYAPGRRGLLFKFKGVDDREAAEALIGLDLLVPIEELPPLEEGQYYYYQLLGLEVLLEDGQKLGHIKAIWPIGPYDLYLVKTPEGKEYLIPAVEEVILAIDLQRKQIRIRPLPGLLEAQE</sequence>
<dbReference type="HAMAP" id="MF_00014">
    <property type="entry name" value="Ribosome_mat_RimM"/>
    <property type="match status" value="1"/>
</dbReference>
<dbReference type="Pfam" id="PF24986">
    <property type="entry name" value="PRC_RimM"/>
    <property type="match status" value="1"/>
</dbReference>
<dbReference type="GO" id="GO:0043022">
    <property type="term" value="F:ribosome binding"/>
    <property type="evidence" value="ECO:0007669"/>
    <property type="project" value="InterPro"/>
</dbReference>
<feature type="domain" description="Ribosome maturation factor RimM PRC barrel" evidence="3">
    <location>
        <begin position="105"/>
        <end position="167"/>
    </location>
</feature>
<dbReference type="GO" id="GO:0005737">
    <property type="term" value="C:cytoplasm"/>
    <property type="evidence" value="ECO:0007669"/>
    <property type="project" value="UniProtKB-SubCell"/>
</dbReference>
<dbReference type="NCBIfam" id="TIGR02273">
    <property type="entry name" value="16S_RimM"/>
    <property type="match status" value="1"/>
</dbReference>
<keyword evidence="1" id="KW-0690">Ribosome biogenesis</keyword>
<dbReference type="SUPFAM" id="SSF50346">
    <property type="entry name" value="PRC-barrel domain"/>
    <property type="match status" value="1"/>
</dbReference>
<dbReference type="Proteomes" id="UP000502179">
    <property type="component" value="Chromosome"/>
</dbReference>
<dbReference type="InterPro" id="IPR009000">
    <property type="entry name" value="Transl_B-barrel_sf"/>
</dbReference>
<keyword evidence="1" id="KW-0698">rRNA processing</keyword>
<comment type="similarity">
    <text evidence="1">Belongs to the RimM family.</text>
</comment>
<keyword evidence="1" id="KW-0963">Cytoplasm</keyword>
<reference evidence="4 5" key="1">
    <citation type="submission" date="2020-02" db="EMBL/GenBank/DDBJ databases">
        <title>Genome analysis of Thermosulfuriphilus ammonigenes ST65T, an anaerobic thermophilic chemolithoautotrophic bacterium isolated from a deep-sea hydrothermal vent.</title>
        <authorList>
            <person name="Slobodkina G."/>
            <person name="Allioux M."/>
            <person name="Merkel A."/>
            <person name="Alain K."/>
            <person name="Jebbar M."/>
            <person name="Slobodkin A."/>
        </authorList>
    </citation>
    <scope>NUCLEOTIDE SEQUENCE [LARGE SCALE GENOMIC DNA]</scope>
    <source>
        <strain evidence="4 5">ST65</strain>
    </source>
</reference>
<dbReference type="GO" id="GO:0006364">
    <property type="term" value="P:rRNA processing"/>
    <property type="evidence" value="ECO:0007669"/>
    <property type="project" value="UniProtKB-UniRule"/>
</dbReference>
<dbReference type="KEGG" id="tav:G4V39_09190"/>
<dbReference type="PANTHER" id="PTHR33692">
    <property type="entry name" value="RIBOSOME MATURATION FACTOR RIMM"/>
    <property type="match status" value="1"/>
</dbReference>
<dbReference type="GO" id="GO:0042274">
    <property type="term" value="P:ribosomal small subunit biogenesis"/>
    <property type="evidence" value="ECO:0007669"/>
    <property type="project" value="UniProtKB-UniRule"/>
</dbReference>
<dbReference type="EMBL" id="CP048877">
    <property type="protein sequence ID" value="QIJ72433.1"/>
    <property type="molecule type" value="Genomic_DNA"/>
</dbReference>
<comment type="domain">
    <text evidence="1">The PRC barrel domain binds ribosomal protein uS19.</text>
</comment>
<dbReference type="InterPro" id="IPR011961">
    <property type="entry name" value="RimM"/>
</dbReference>
<dbReference type="InterPro" id="IPR056792">
    <property type="entry name" value="PRC_RimM"/>
</dbReference>
<dbReference type="InterPro" id="IPR002676">
    <property type="entry name" value="RimM_N"/>
</dbReference>
<dbReference type="AlphaFoldDB" id="A0A6G7PYF3"/>
<comment type="subunit">
    <text evidence="1">Binds ribosomal protein uS19.</text>
</comment>
<organism evidence="4 5">
    <name type="scientific">Thermosulfuriphilus ammonigenes</name>
    <dbReference type="NCBI Taxonomy" id="1936021"/>
    <lineage>
        <taxon>Bacteria</taxon>
        <taxon>Pseudomonadati</taxon>
        <taxon>Thermodesulfobacteriota</taxon>
        <taxon>Thermodesulfobacteria</taxon>
        <taxon>Thermodesulfobacteriales</taxon>
        <taxon>Thermodesulfobacteriaceae</taxon>
        <taxon>Thermosulfuriphilus</taxon>
    </lineage>
</organism>
<dbReference type="InterPro" id="IPR011033">
    <property type="entry name" value="PRC_barrel-like_sf"/>
</dbReference>
<keyword evidence="5" id="KW-1185">Reference proteome</keyword>
<dbReference type="InterPro" id="IPR036976">
    <property type="entry name" value="RimM_N_sf"/>
</dbReference>
<proteinExistence type="inferred from homology"/>
<dbReference type="SUPFAM" id="SSF50447">
    <property type="entry name" value="Translation proteins"/>
    <property type="match status" value="1"/>
</dbReference>
<feature type="domain" description="RimM N-terminal" evidence="2">
    <location>
        <begin position="9"/>
        <end position="91"/>
    </location>
</feature>
<evidence type="ECO:0000259" key="3">
    <source>
        <dbReference type="Pfam" id="PF24986"/>
    </source>
</evidence>
<evidence type="ECO:0000256" key="1">
    <source>
        <dbReference type="HAMAP-Rule" id="MF_00014"/>
    </source>
</evidence>
<evidence type="ECO:0000259" key="2">
    <source>
        <dbReference type="Pfam" id="PF01782"/>
    </source>
</evidence>
<dbReference type="Gene3D" id="2.30.30.240">
    <property type="entry name" value="PRC-barrel domain"/>
    <property type="match status" value="1"/>
</dbReference>
<dbReference type="GO" id="GO:0005840">
    <property type="term" value="C:ribosome"/>
    <property type="evidence" value="ECO:0007669"/>
    <property type="project" value="InterPro"/>
</dbReference>
<evidence type="ECO:0000313" key="4">
    <source>
        <dbReference type="EMBL" id="QIJ72433.1"/>
    </source>
</evidence>
<protein>
    <recommendedName>
        <fullName evidence="1">Ribosome maturation factor RimM</fullName>
    </recommendedName>
</protein>